<keyword evidence="7 8" id="KW-0472">Membrane</keyword>
<dbReference type="GO" id="GO:0015648">
    <property type="term" value="F:lipid-linked peptidoglycan transporter activity"/>
    <property type="evidence" value="ECO:0007669"/>
    <property type="project" value="TreeGrafter"/>
</dbReference>
<sequence length="244" mass="25415">LGELLNARGIFGPYMWAPVVNNVVGITGLVAFLVMWGPAPGDGVFPVGDFSSPQFWLLAGSATLGVLLQALVLLIPMRNAGVSLRLDFHFRGTSFGTASKVAGWTFATLGVSQIGILSTSNLATQVDTWAAGKDVLLAGIASYTTAFMIYMVPQSLISVSLATAIFTRLANAAAERDGQTMADNYHQGVRLITLLSLLAAAVLMAGAVPMMQLALPPGASPEAARAYSWVLLALMPGVASTGMV</sequence>
<evidence type="ECO:0000256" key="4">
    <source>
        <dbReference type="ARBA" id="ARBA00022960"/>
    </source>
</evidence>
<keyword evidence="10" id="KW-1185">Reference proteome</keyword>
<keyword evidence="5" id="KW-0573">Peptidoglycan synthesis</keyword>
<comment type="subcellular location">
    <subcellularLocation>
        <location evidence="1">Cell membrane</location>
        <topology evidence="1">Multi-pass membrane protein</topology>
    </subcellularLocation>
</comment>
<dbReference type="PANTHER" id="PTHR47019:SF1">
    <property type="entry name" value="LIPID II FLIPPASE MURJ"/>
    <property type="match status" value="1"/>
</dbReference>
<evidence type="ECO:0000256" key="1">
    <source>
        <dbReference type="ARBA" id="ARBA00004651"/>
    </source>
</evidence>
<dbReference type="EMBL" id="VIGX01000088">
    <property type="protein sequence ID" value="TWS23158.1"/>
    <property type="molecule type" value="Genomic_DNA"/>
</dbReference>
<dbReference type="Pfam" id="PF03023">
    <property type="entry name" value="MurJ"/>
    <property type="match status" value="1"/>
</dbReference>
<keyword evidence="3 8" id="KW-0812">Transmembrane</keyword>
<evidence type="ECO:0000256" key="8">
    <source>
        <dbReference type="SAM" id="Phobius"/>
    </source>
</evidence>
<dbReference type="GO" id="GO:0008360">
    <property type="term" value="P:regulation of cell shape"/>
    <property type="evidence" value="ECO:0007669"/>
    <property type="project" value="UniProtKB-KW"/>
</dbReference>
<keyword evidence="4" id="KW-0133">Cell shape</keyword>
<feature type="non-terminal residue" evidence="9">
    <location>
        <position position="244"/>
    </location>
</feature>
<feature type="transmembrane region" description="Helical" evidence="8">
    <location>
        <begin position="14"/>
        <end position="35"/>
    </location>
</feature>
<dbReference type="PANTHER" id="PTHR47019">
    <property type="entry name" value="LIPID II FLIPPASE MURJ"/>
    <property type="match status" value="1"/>
</dbReference>
<keyword evidence="6 8" id="KW-1133">Transmembrane helix</keyword>
<protein>
    <recommendedName>
        <fullName evidence="11">Murein biosynthesis integral membrane protein MurJ</fullName>
    </recommendedName>
</protein>
<comment type="caution">
    <text evidence="9">The sequence shown here is derived from an EMBL/GenBank/DDBJ whole genome shotgun (WGS) entry which is preliminary data.</text>
</comment>
<dbReference type="RefSeq" id="WP_331456375.1">
    <property type="nucleotide sequence ID" value="NZ_VIGX01000088.1"/>
</dbReference>
<feature type="transmembrane region" description="Helical" evidence="8">
    <location>
        <begin position="226"/>
        <end position="243"/>
    </location>
</feature>
<feature type="transmembrane region" description="Helical" evidence="8">
    <location>
        <begin position="191"/>
        <end position="214"/>
    </location>
</feature>
<feature type="non-terminal residue" evidence="9">
    <location>
        <position position="1"/>
    </location>
</feature>
<proteinExistence type="predicted"/>
<organism evidence="9 10">
    <name type="scientific">Tsukamurella conjunctivitidis</name>
    <dbReference type="NCBI Taxonomy" id="2592068"/>
    <lineage>
        <taxon>Bacteria</taxon>
        <taxon>Bacillati</taxon>
        <taxon>Actinomycetota</taxon>
        <taxon>Actinomycetes</taxon>
        <taxon>Mycobacteriales</taxon>
        <taxon>Tsukamurellaceae</taxon>
        <taxon>Tsukamurella</taxon>
    </lineage>
</organism>
<evidence type="ECO:0000256" key="5">
    <source>
        <dbReference type="ARBA" id="ARBA00022984"/>
    </source>
</evidence>
<evidence type="ECO:0000256" key="7">
    <source>
        <dbReference type="ARBA" id="ARBA00023136"/>
    </source>
</evidence>
<feature type="transmembrane region" description="Helical" evidence="8">
    <location>
        <begin position="101"/>
        <end position="120"/>
    </location>
</feature>
<feature type="transmembrane region" description="Helical" evidence="8">
    <location>
        <begin position="55"/>
        <end position="75"/>
    </location>
</feature>
<dbReference type="InterPro" id="IPR051050">
    <property type="entry name" value="Lipid_II_flippase_MurJ/MviN"/>
</dbReference>
<reference evidence="9 10" key="1">
    <citation type="submission" date="2019-06" db="EMBL/GenBank/DDBJ databases">
        <title>Tsukamurella conjunctivitidis sp. nov., Tsukamurella assacharolytica sp. nov. and Tsukamurella sputae sp. nov. isolated from patients with conjunctivitis, bacteraemia (lymphoma) and respiratory infection (sputum) in Hong Kong.</title>
        <authorList>
            <person name="Teng J.L.L."/>
            <person name="Lee H.H."/>
            <person name="Fong J.Y.H."/>
            <person name="Fok K.M.N."/>
            <person name="Lau S.K.P."/>
            <person name="Woo P.C.Y."/>
        </authorList>
    </citation>
    <scope>NUCLEOTIDE SEQUENCE [LARGE SCALE GENOMIC DNA]</scope>
    <source>
        <strain evidence="9 10">HKU72</strain>
    </source>
</reference>
<evidence type="ECO:0008006" key="11">
    <source>
        <dbReference type="Google" id="ProtNLM"/>
    </source>
</evidence>
<dbReference type="GO" id="GO:0009252">
    <property type="term" value="P:peptidoglycan biosynthetic process"/>
    <property type="evidence" value="ECO:0007669"/>
    <property type="project" value="UniProtKB-KW"/>
</dbReference>
<dbReference type="GO" id="GO:0034204">
    <property type="term" value="P:lipid translocation"/>
    <property type="evidence" value="ECO:0007669"/>
    <property type="project" value="TreeGrafter"/>
</dbReference>
<evidence type="ECO:0000256" key="2">
    <source>
        <dbReference type="ARBA" id="ARBA00022475"/>
    </source>
</evidence>
<evidence type="ECO:0000256" key="3">
    <source>
        <dbReference type="ARBA" id="ARBA00022692"/>
    </source>
</evidence>
<feature type="transmembrane region" description="Helical" evidence="8">
    <location>
        <begin position="140"/>
        <end position="170"/>
    </location>
</feature>
<keyword evidence="2" id="KW-1003">Cell membrane</keyword>
<evidence type="ECO:0000313" key="10">
    <source>
        <dbReference type="Proteomes" id="UP000319375"/>
    </source>
</evidence>
<dbReference type="Proteomes" id="UP000319375">
    <property type="component" value="Unassembled WGS sequence"/>
</dbReference>
<accession>A0A5C5RKE3</accession>
<evidence type="ECO:0000256" key="6">
    <source>
        <dbReference type="ARBA" id="ARBA00022989"/>
    </source>
</evidence>
<dbReference type="GO" id="GO:0005886">
    <property type="term" value="C:plasma membrane"/>
    <property type="evidence" value="ECO:0007669"/>
    <property type="project" value="UniProtKB-SubCell"/>
</dbReference>
<evidence type="ECO:0000313" key="9">
    <source>
        <dbReference type="EMBL" id="TWS23158.1"/>
    </source>
</evidence>
<name>A0A5C5RKE3_9ACTN</name>
<gene>
    <name evidence="9" type="ORF">FK530_24495</name>
</gene>
<dbReference type="InterPro" id="IPR004268">
    <property type="entry name" value="MurJ"/>
</dbReference>
<dbReference type="AlphaFoldDB" id="A0A5C5RKE3"/>